<keyword evidence="11 15" id="KW-1133">Transmembrane helix</keyword>
<keyword evidence="8 13" id="KW-0547">Nucleotide-binding</keyword>
<feature type="domain" description="Protein kinase" evidence="17">
    <location>
        <begin position="360"/>
        <end position="659"/>
    </location>
</feature>
<reference evidence="18 19" key="1">
    <citation type="submission" date="2018-04" db="EMBL/GenBank/DDBJ databases">
        <title>WGS assembly of Panicum hallii var. hallii HAL2.</title>
        <authorList>
            <person name="Lovell J."/>
            <person name="Jenkins J."/>
            <person name="Lowry D."/>
            <person name="Mamidi S."/>
            <person name="Sreedasyam A."/>
            <person name="Weng X."/>
            <person name="Barry K."/>
            <person name="Bonette J."/>
            <person name="Campitelli B."/>
            <person name="Daum C."/>
            <person name="Gordon S."/>
            <person name="Gould B."/>
            <person name="Lipzen A."/>
            <person name="MacQueen A."/>
            <person name="Palacio-Mejia J."/>
            <person name="Plott C."/>
            <person name="Shakirov E."/>
            <person name="Shu S."/>
            <person name="Yoshinaga Y."/>
            <person name="Zane M."/>
            <person name="Rokhsar D."/>
            <person name="Grimwood J."/>
            <person name="Schmutz J."/>
            <person name="Juenger T."/>
        </authorList>
    </citation>
    <scope>NUCLEOTIDE SEQUENCE [LARGE SCALE GENOMIC DNA]</scope>
    <source>
        <strain evidence="19">cv. HAL2</strain>
        <strain evidence="18">HAL2</strain>
    </source>
</reference>
<evidence type="ECO:0000256" key="11">
    <source>
        <dbReference type="ARBA" id="ARBA00022989"/>
    </source>
</evidence>
<dbReference type="Pfam" id="PF00069">
    <property type="entry name" value="Pkinase"/>
    <property type="match status" value="1"/>
</dbReference>
<evidence type="ECO:0000256" key="3">
    <source>
        <dbReference type="ARBA" id="ARBA00010217"/>
    </source>
</evidence>
<evidence type="ECO:0000313" key="18">
    <source>
        <dbReference type="EMBL" id="PUZ43792.1"/>
    </source>
</evidence>
<evidence type="ECO:0000256" key="6">
    <source>
        <dbReference type="ARBA" id="ARBA00022729"/>
    </source>
</evidence>
<keyword evidence="7" id="KW-0430">Lectin</keyword>
<dbReference type="GO" id="GO:0030246">
    <property type="term" value="F:carbohydrate binding"/>
    <property type="evidence" value="ECO:0007669"/>
    <property type="project" value="UniProtKB-KW"/>
</dbReference>
<dbReference type="STRING" id="1504633.A0A2T7CKE3"/>
<keyword evidence="5 15" id="KW-0812">Transmembrane</keyword>
<dbReference type="SUPFAM" id="SSF49899">
    <property type="entry name" value="Concanavalin A-like lectins/glucanases"/>
    <property type="match status" value="1"/>
</dbReference>
<comment type="similarity">
    <text evidence="2">In the N-terminal section; belongs to the leguminous lectin family.</text>
</comment>
<dbReference type="SUPFAM" id="SSF56112">
    <property type="entry name" value="Protein kinase-like (PK-like)"/>
    <property type="match status" value="1"/>
</dbReference>
<dbReference type="InterPro" id="IPR013320">
    <property type="entry name" value="ConA-like_dom_sf"/>
</dbReference>
<feature type="signal peptide" evidence="16">
    <location>
        <begin position="1"/>
        <end position="28"/>
    </location>
</feature>
<dbReference type="Proteomes" id="UP000244336">
    <property type="component" value="Chromosome 8"/>
</dbReference>
<dbReference type="AlphaFoldDB" id="A0A2T7CKE3"/>
<keyword evidence="9" id="KW-0418">Kinase</keyword>
<dbReference type="PROSITE" id="PS50011">
    <property type="entry name" value="PROTEIN_KINASE_DOM"/>
    <property type="match status" value="1"/>
</dbReference>
<feature type="transmembrane region" description="Helical" evidence="15">
    <location>
        <begin position="297"/>
        <end position="320"/>
    </location>
</feature>
<evidence type="ECO:0000256" key="14">
    <source>
        <dbReference type="SAM" id="MobiDB-lite"/>
    </source>
</evidence>
<evidence type="ECO:0000256" key="10">
    <source>
        <dbReference type="ARBA" id="ARBA00022840"/>
    </source>
</evidence>
<keyword evidence="12 15" id="KW-0472">Membrane</keyword>
<evidence type="ECO:0000313" key="19">
    <source>
        <dbReference type="Proteomes" id="UP000244336"/>
    </source>
</evidence>
<keyword evidence="19" id="KW-1185">Reference proteome</keyword>
<evidence type="ECO:0000256" key="5">
    <source>
        <dbReference type="ARBA" id="ARBA00022692"/>
    </source>
</evidence>
<accession>A0A2T7CKE3</accession>
<evidence type="ECO:0000256" key="13">
    <source>
        <dbReference type="PROSITE-ProRule" id="PRU10141"/>
    </source>
</evidence>
<dbReference type="Gramene" id="PUZ43793">
    <property type="protein sequence ID" value="PUZ43793"/>
    <property type="gene ID" value="GQ55_8G035900"/>
</dbReference>
<dbReference type="Gene3D" id="1.10.510.10">
    <property type="entry name" value="Transferase(Phosphotransferase) domain 1"/>
    <property type="match status" value="1"/>
</dbReference>
<comment type="subcellular location">
    <subcellularLocation>
        <location evidence="1">Membrane</location>
        <topology evidence="1">Single-pass type I membrane protein</topology>
    </subcellularLocation>
</comment>
<dbReference type="InterPro" id="IPR011009">
    <property type="entry name" value="Kinase-like_dom_sf"/>
</dbReference>
<dbReference type="SMART" id="SM00220">
    <property type="entry name" value="S_TKc"/>
    <property type="match status" value="1"/>
</dbReference>
<dbReference type="PROSITE" id="PS00108">
    <property type="entry name" value="PROTEIN_KINASE_ST"/>
    <property type="match status" value="1"/>
</dbReference>
<feature type="region of interest" description="Disordered" evidence="14">
    <location>
        <begin position="149"/>
        <end position="170"/>
    </location>
</feature>
<dbReference type="InterPro" id="IPR050528">
    <property type="entry name" value="L-type_Lectin-RKs"/>
</dbReference>
<gene>
    <name evidence="18" type="ORF">GQ55_8G035900</name>
</gene>
<evidence type="ECO:0000256" key="7">
    <source>
        <dbReference type="ARBA" id="ARBA00022734"/>
    </source>
</evidence>
<dbReference type="GO" id="GO:0005524">
    <property type="term" value="F:ATP binding"/>
    <property type="evidence" value="ECO:0007669"/>
    <property type="project" value="UniProtKB-UniRule"/>
</dbReference>
<proteinExistence type="inferred from homology"/>
<dbReference type="PANTHER" id="PTHR27007">
    <property type="match status" value="1"/>
</dbReference>
<name>A0A2T7CKE3_9POAL</name>
<dbReference type="Gramene" id="PUZ43792">
    <property type="protein sequence ID" value="PUZ43792"/>
    <property type="gene ID" value="GQ55_8G035900"/>
</dbReference>
<evidence type="ECO:0000256" key="12">
    <source>
        <dbReference type="ARBA" id="ARBA00023136"/>
    </source>
</evidence>
<evidence type="ECO:0000256" key="1">
    <source>
        <dbReference type="ARBA" id="ARBA00004479"/>
    </source>
</evidence>
<dbReference type="EMBL" id="CM009756">
    <property type="protein sequence ID" value="PUZ43792.1"/>
    <property type="molecule type" value="Genomic_DNA"/>
</dbReference>
<protein>
    <recommendedName>
        <fullName evidence="17">Protein kinase domain-containing protein</fullName>
    </recommendedName>
</protein>
<dbReference type="InterPro" id="IPR017441">
    <property type="entry name" value="Protein_kinase_ATP_BS"/>
</dbReference>
<dbReference type="Pfam" id="PF00139">
    <property type="entry name" value="Lectin_legB"/>
    <property type="match status" value="1"/>
</dbReference>
<keyword evidence="6 16" id="KW-0732">Signal</keyword>
<dbReference type="FunFam" id="1.10.510.10:FF:000444">
    <property type="entry name" value="probable L-type lectin-domain containing receptor kinase S.5"/>
    <property type="match status" value="1"/>
</dbReference>
<sequence length="748" mass="82400">MVSHSHNKPPFPCFCTILLLLCSPLCCSDRSNQQDYFEAYILGSTFKETDGFLFLANSSSTVSGGSRVTLGSYMETDHPAFNLSSNGWFFILQPIFLWKYRDNGTGLNEASFNFRFTMSINQTKAAGSSLAFAIHPSLDDYLGYPVSFPPNPNGASDSDSEPTSTTVSGGHVSAQISTVYGTASDPRNISLVQIAMESPGNSSLRSNYSVWIDYDHVEHRMSVSVDAVHGTPSTATANAIVKMTDIMPSTASFGFYSSMGQLLQLDSWSLTAERFPYSYPLPQLWVQVGKPKGNGNIILFSVLGSAAAVAATAAVAYLYFNSKYRRWKKEQDKLAKTMQRLPGVPTQVDYADIKRATKSFHETMKLGKGGFGAVYRCTLPAASLRRGRAMEVAVKKFMRDVEDQRYDDFLAEVSIINRLRHKNIVPLVGWSYNKGEPLLVYEYMTNGSLDQHLFRRGSTTRQQQQEETTCLRQWHTRYGIARDIATGLHYVHHEHEPMVLHRDIKASNIMLDSTFRARLGDFGIACTVAVNRSSVTGVAGTFGYIGPDYAMRHKATRQTDIYAFGVLILEVVTGKKNGDVGPDDDHITDWVWRLHREGMLLEAAHGVLTAADRQLDDVVDEARRLLLLGLACTNPNPSDRPSMVEVVQVLTKLAPAPVVPLYRPTFVWPPEDWRSRDSVYSTAGSNWDGSSASTVELGQISQEQPLSASGAGGYTFVHSTETSGSCDGTVAQDSFGADTKHTAASLIL</sequence>
<dbReference type="PROSITE" id="PS00107">
    <property type="entry name" value="PROTEIN_KINASE_ATP"/>
    <property type="match status" value="1"/>
</dbReference>
<dbReference type="InterPro" id="IPR008271">
    <property type="entry name" value="Ser/Thr_kinase_AS"/>
</dbReference>
<evidence type="ECO:0000256" key="4">
    <source>
        <dbReference type="ARBA" id="ARBA00022679"/>
    </source>
</evidence>
<dbReference type="InterPro" id="IPR001220">
    <property type="entry name" value="Legume_lectin_dom"/>
</dbReference>
<evidence type="ECO:0000256" key="9">
    <source>
        <dbReference type="ARBA" id="ARBA00022777"/>
    </source>
</evidence>
<feature type="compositionally biased region" description="Polar residues" evidence="14">
    <location>
        <begin position="153"/>
        <end position="170"/>
    </location>
</feature>
<dbReference type="Gene3D" id="3.30.200.20">
    <property type="entry name" value="Phosphorylase Kinase, domain 1"/>
    <property type="match status" value="1"/>
</dbReference>
<dbReference type="GO" id="GO:0004672">
    <property type="term" value="F:protein kinase activity"/>
    <property type="evidence" value="ECO:0007669"/>
    <property type="project" value="InterPro"/>
</dbReference>
<dbReference type="Gene3D" id="2.60.120.200">
    <property type="match status" value="1"/>
</dbReference>
<dbReference type="GO" id="GO:0016020">
    <property type="term" value="C:membrane"/>
    <property type="evidence" value="ECO:0007669"/>
    <property type="project" value="UniProtKB-SubCell"/>
</dbReference>
<evidence type="ECO:0000256" key="16">
    <source>
        <dbReference type="SAM" id="SignalP"/>
    </source>
</evidence>
<keyword evidence="4" id="KW-0808">Transferase</keyword>
<evidence type="ECO:0000256" key="15">
    <source>
        <dbReference type="SAM" id="Phobius"/>
    </source>
</evidence>
<dbReference type="InterPro" id="IPR000719">
    <property type="entry name" value="Prot_kinase_dom"/>
</dbReference>
<organism evidence="18 19">
    <name type="scientific">Panicum hallii var. hallii</name>
    <dbReference type="NCBI Taxonomy" id="1504633"/>
    <lineage>
        <taxon>Eukaryota</taxon>
        <taxon>Viridiplantae</taxon>
        <taxon>Streptophyta</taxon>
        <taxon>Embryophyta</taxon>
        <taxon>Tracheophyta</taxon>
        <taxon>Spermatophyta</taxon>
        <taxon>Magnoliopsida</taxon>
        <taxon>Liliopsida</taxon>
        <taxon>Poales</taxon>
        <taxon>Poaceae</taxon>
        <taxon>PACMAD clade</taxon>
        <taxon>Panicoideae</taxon>
        <taxon>Panicodae</taxon>
        <taxon>Paniceae</taxon>
        <taxon>Panicinae</taxon>
        <taxon>Panicum</taxon>
        <taxon>Panicum sect. Panicum</taxon>
    </lineage>
</organism>
<comment type="similarity">
    <text evidence="3">In the C-terminal section; belongs to the protein kinase superfamily. Ser/Thr protein kinase family.</text>
</comment>
<dbReference type="OrthoDB" id="647865at2759"/>
<keyword evidence="10 13" id="KW-0067">ATP-binding</keyword>
<evidence type="ECO:0000256" key="2">
    <source>
        <dbReference type="ARBA" id="ARBA00008536"/>
    </source>
</evidence>
<evidence type="ECO:0000256" key="8">
    <source>
        <dbReference type="ARBA" id="ARBA00022741"/>
    </source>
</evidence>
<feature type="chain" id="PRO_5033325496" description="Protein kinase domain-containing protein" evidence="16">
    <location>
        <begin position="29"/>
        <end position="748"/>
    </location>
</feature>
<feature type="binding site" evidence="13">
    <location>
        <position position="396"/>
    </location>
    <ligand>
        <name>ATP</name>
        <dbReference type="ChEBI" id="CHEBI:30616"/>
    </ligand>
</feature>
<evidence type="ECO:0000259" key="17">
    <source>
        <dbReference type="PROSITE" id="PS50011"/>
    </source>
</evidence>
<dbReference type="EMBL" id="CM009756">
    <property type="protein sequence ID" value="PUZ43793.1"/>
    <property type="molecule type" value="Genomic_DNA"/>
</dbReference>